<evidence type="ECO:0000256" key="4">
    <source>
        <dbReference type="ARBA" id="ARBA00022806"/>
    </source>
</evidence>
<dbReference type="PANTHER" id="PTHR11070">
    <property type="entry name" value="UVRD / RECB / PCRA DNA HELICASE FAMILY MEMBER"/>
    <property type="match status" value="1"/>
</dbReference>
<dbReference type="Pfam" id="PF13361">
    <property type="entry name" value="UvrD_C"/>
    <property type="match status" value="1"/>
</dbReference>
<evidence type="ECO:0000313" key="16">
    <source>
        <dbReference type="Proteomes" id="UP000467214"/>
    </source>
</evidence>
<evidence type="ECO:0000256" key="10">
    <source>
        <dbReference type="ARBA" id="ARBA00034923"/>
    </source>
</evidence>
<feature type="domain" description="UvrD-like helicase C-terminal" evidence="14">
    <location>
        <begin position="285"/>
        <end position="581"/>
    </location>
</feature>
<dbReference type="GO" id="GO:0005524">
    <property type="term" value="F:ATP binding"/>
    <property type="evidence" value="ECO:0007669"/>
    <property type="project" value="UniProtKB-UniRule"/>
</dbReference>
<dbReference type="AlphaFoldDB" id="A0A845BMU3"/>
<evidence type="ECO:0000259" key="13">
    <source>
        <dbReference type="PROSITE" id="PS51198"/>
    </source>
</evidence>
<dbReference type="InterPro" id="IPR014016">
    <property type="entry name" value="UvrD-like_ATP-bd"/>
</dbReference>
<evidence type="ECO:0000256" key="11">
    <source>
        <dbReference type="ARBA" id="ARBA00048988"/>
    </source>
</evidence>
<keyword evidence="3 12" id="KW-0378">Hydrolase</keyword>
<evidence type="ECO:0000313" key="15">
    <source>
        <dbReference type="EMBL" id="MXR37702.1"/>
    </source>
</evidence>
<evidence type="ECO:0000256" key="5">
    <source>
        <dbReference type="ARBA" id="ARBA00022840"/>
    </source>
</evidence>
<dbReference type="Gene3D" id="3.40.50.300">
    <property type="entry name" value="P-loop containing nucleotide triphosphate hydrolases"/>
    <property type="match status" value="2"/>
</dbReference>
<dbReference type="Pfam" id="PF00580">
    <property type="entry name" value="UvrD-helicase"/>
    <property type="match status" value="1"/>
</dbReference>
<keyword evidence="7" id="KW-0413">Isomerase</keyword>
<proteinExistence type="inferred from homology"/>
<keyword evidence="6" id="KW-0238">DNA-binding</keyword>
<dbReference type="Proteomes" id="UP000467214">
    <property type="component" value="Unassembled WGS sequence"/>
</dbReference>
<feature type="binding site" evidence="12">
    <location>
        <begin position="32"/>
        <end position="39"/>
    </location>
    <ligand>
        <name>ATP</name>
        <dbReference type="ChEBI" id="CHEBI:30616"/>
    </ligand>
</feature>
<gene>
    <name evidence="15" type="ORF">GQF02_12030</name>
</gene>
<keyword evidence="16" id="KW-1185">Reference proteome</keyword>
<comment type="caution">
    <text evidence="15">The sequence shown here is derived from an EMBL/GenBank/DDBJ whole genome shotgun (WGS) entry which is preliminary data.</text>
</comment>
<evidence type="ECO:0000256" key="2">
    <source>
        <dbReference type="ARBA" id="ARBA00022741"/>
    </source>
</evidence>
<accession>A0A845BMU3</accession>
<dbReference type="SUPFAM" id="SSF52540">
    <property type="entry name" value="P-loop containing nucleoside triphosphate hydrolases"/>
    <property type="match status" value="1"/>
</dbReference>
<reference evidence="15 16" key="1">
    <citation type="submission" date="2019-12" db="EMBL/GenBank/DDBJ databases">
        <title>Neisseriaceae gen. nov. sp. Genome sequencing and assembly.</title>
        <authorList>
            <person name="Liu Z."/>
            <person name="Li A."/>
        </authorList>
    </citation>
    <scope>NUCLEOTIDE SEQUENCE [LARGE SCALE GENOMIC DNA]</scope>
    <source>
        <strain evidence="15 16">B2N2-7</strain>
    </source>
</reference>
<sequence>MVAKVRAHTRLALSAEQQAVLDHSDGHLLIEAAAGSGKTTLLALLALQHAHSGGKVLALTFSRSGKASLQQRLAEHGSRSDAITVQSFDEVCMGEAGRLLADERQLVKKDWVLEHVLPQVVAEVNQAIAGSDELQLPQDAASLTDLLDTFQSIKQGRLAALLAYEEDAEVIAGTLQRPHAVWLAYLAYENRRRTLRLERYTGFRLIEDACHDLMDALEQDLLLAPGRFNASCLFIDEFHDTSPLQLAWLLAWGGQVGKLVAVGDRDQVLYSWRGADAESVFAGFRRQLPKVTVLPLSASYRFGPLLAARVQPLRSPRLPVLAGAGCATEIEAAHGHLAQVLAANPYPAGDTALIARDRGQTVAAQLALTEAGIPFYTLDGWPCWRNSEGMLIQALAQLIAPTWSAQSAQQNDQKKLRYERERRERLARRLVTLPGWCLNDKRQRELGAMVAESGEHWPLLAQWLTDLPPPVHPAQRSQLLALQQALATLTSHNGDAKLADALAVFSREARLLSTLRAYAPWGEAPDSRVQGWQALCRHIAQQGFSAAQWLARCERLNWMHWKAEQDAAQALAVGSVFHAKGKQWPHVILTGMDEQAFPLPGAPMAEEKRRAYVAATRAQNQLTLHCAAEQEPGRFYRLLAGEAGSGA</sequence>
<dbReference type="GO" id="GO:0000725">
    <property type="term" value="P:recombinational repair"/>
    <property type="evidence" value="ECO:0007669"/>
    <property type="project" value="TreeGrafter"/>
</dbReference>
<comment type="catalytic activity">
    <reaction evidence="8">
        <text>Couples ATP hydrolysis with the unwinding of duplex DNA by translocating in the 3'-5' direction.</text>
        <dbReference type="EC" id="5.6.2.4"/>
    </reaction>
</comment>
<evidence type="ECO:0000256" key="8">
    <source>
        <dbReference type="ARBA" id="ARBA00034617"/>
    </source>
</evidence>
<evidence type="ECO:0000256" key="1">
    <source>
        <dbReference type="ARBA" id="ARBA00009922"/>
    </source>
</evidence>
<evidence type="ECO:0000256" key="7">
    <source>
        <dbReference type="ARBA" id="ARBA00023235"/>
    </source>
</evidence>
<keyword evidence="2 12" id="KW-0547">Nucleotide-binding</keyword>
<dbReference type="EC" id="5.6.2.4" evidence="9"/>
<dbReference type="RefSeq" id="WP_220789457.1">
    <property type="nucleotide sequence ID" value="NZ_WSSB01000011.1"/>
</dbReference>
<protein>
    <recommendedName>
        <fullName evidence="9">DNA 3'-5' helicase</fullName>
        <ecNumber evidence="9">5.6.2.4</ecNumber>
    </recommendedName>
    <alternativeName>
        <fullName evidence="10">DNA 3'-5' helicase II</fullName>
    </alternativeName>
</protein>
<organism evidence="15 16">
    <name type="scientific">Craterilacuibacter sinensis</name>
    <dbReference type="NCBI Taxonomy" id="2686017"/>
    <lineage>
        <taxon>Bacteria</taxon>
        <taxon>Pseudomonadati</taxon>
        <taxon>Pseudomonadota</taxon>
        <taxon>Betaproteobacteria</taxon>
        <taxon>Neisseriales</taxon>
        <taxon>Neisseriaceae</taxon>
        <taxon>Craterilacuibacter</taxon>
    </lineage>
</organism>
<dbReference type="Gene3D" id="1.10.486.10">
    <property type="entry name" value="PCRA, domain 4"/>
    <property type="match status" value="1"/>
</dbReference>
<comment type="similarity">
    <text evidence="1">Belongs to the helicase family. UvrD subfamily.</text>
</comment>
<evidence type="ECO:0000256" key="3">
    <source>
        <dbReference type="ARBA" id="ARBA00022801"/>
    </source>
</evidence>
<dbReference type="EMBL" id="WSSB01000011">
    <property type="protein sequence ID" value="MXR37702.1"/>
    <property type="molecule type" value="Genomic_DNA"/>
</dbReference>
<keyword evidence="4 12" id="KW-0347">Helicase</keyword>
<comment type="catalytic activity">
    <reaction evidence="11">
        <text>ATP + H2O = ADP + phosphate + H(+)</text>
        <dbReference type="Rhea" id="RHEA:13065"/>
        <dbReference type="ChEBI" id="CHEBI:15377"/>
        <dbReference type="ChEBI" id="CHEBI:15378"/>
        <dbReference type="ChEBI" id="CHEBI:30616"/>
        <dbReference type="ChEBI" id="CHEBI:43474"/>
        <dbReference type="ChEBI" id="CHEBI:456216"/>
        <dbReference type="EC" id="5.6.2.4"/>
    </reaction>
</comment>
<dbReference type="InterPro" id="IPR014017">
    <property type="entry name" value="DNA_helicase_UvrD-like_C"/>
</dbReference>
<dbReference type="PROSITE" id="PS51198">
    <property type="entry name" value="UVRD_HELICASE_ATP_BIND"/>
    <property type="match status" value="1"/>
</dbReference>
<dbReference type="PANTHER" id="PTHR11070:SF2">
    <property type="entry name" value="ATP-DEPENDENT DNA HELICASE SRS2"/>
    <property type="match status" value="1"/>
</dbReference>
<dbReference type="InterPro" id="IPR013986">
    <property type="entry name" value="DExx_box_DNA_helicase_dom_sf"/>
</dbReference>
<feature type="domain" description="UvrD-like helicase ATP-binding" evidence="13">
    <location>
        <begin position="11"/>
        <end position="303"/>
    </location>
</feature>
<dbReference type="Gene3D" id="1.10.10.160">
    <property type="match status" value="1"/>
</dbReference>
<dbReference type="PROSITE" id="PS51217">
    <property type="entry name" value="UVRD_HELICASE_CTER"/>
    <property type="match status" value="1"/>
</dbReference>
<evidence type="ECO:0000256" key="6">
    <source>
        <dbReference type="ARBA" id="ARBA00023125"/>
    </source>
</evidence>
<keyword evidence="5 12" id="KW-0067">ATP-binding</keyword>
<dbReference type="InterPro" id="IPR027417">
    <property type="entry name" value="P-loop_NTPase"/>
</dbReference>
<evidence type="ECO:0000256" key="12">
    <source>
        <dbReference type="PROSITE-ProRule" id="PRU00560"/>
    </source>
</evidence>
<dbReference type="InterPro" id="IPR000212">
    <property type="entry name" value="DNA_helicase_UvrD/REP"/>
</dbReference>
<dbReference type="GO" id="GO:0043138">
    <property type="term" value="F:3'-5' DNA helicase activity"/>
    <property type="evidence" value="ECO:0007669"/>
    <property type="project" value="UniProtKB-EC"/>
</dbReference>
<evidence type="ECO:0000259" key="14">
    <source>
        <dbReference type="PROSITE" id="PS51217"/>
    </source>
</evidence>
<evidence type="ECO:0000256" key="9">
    <source>
        <dbReference type="ARBA" id="ARBA00034808"/>
    </source>
</evidence>
<dbReference type="GO" id="GO:0003677">
    <property type="term" value="F:DNA binding"/>
    <property type="evidence" value="ECO:0007669"/>
    <property type="project" value="UniProtKB-KW"/>
</dbReference>
<dbReference type="GO" id="GO:0016787">
    <property type="term" value="F:hydrolase activity"/>
    <property type="evidence" value="ECO:0007669"/>
    <property type="project" value="UniProtKB-UniRule"/>
</dbReference>
<name>A0A845BMU3_9NEIS</name>